<dbReference type="PANTHER" id="PTHR11113">
    <property type="entry name" value="N-ACETYLGLUCOSAMINE-6-PHOSPHATE DEACETYLASE"/>
    <property type="match status" value="1"/>
</dbReference>
<dbReference type="NCBIfam" id="TIGR00221">
    <property type="entry name" value="nagA"/>
    <property type="match status" value="1"/>
</dbReference>
<dbReference type="GO" id="GO:0046872">
    <property type="term" value="F:metal ion binding"/>
    <property type="evidence" value="ECO:0007669"/>
    <property type="project" value="UniProtKB-KW"/>
</dbReference>
<feature type="binding site" evidence="7">
    <location>
        <begin position="222"/>
        <end position="223"/>
    </location>
    <ligand>
        <name>substrate</name>
    </ligand>
</feature>
<feature type="binding site" evidence="8">
    <location>
        <position position="219"/>
    </location>
    <ligand>
        <name>Zn(2+)</name>
        <dbReference type="ChEBI" id="CHEBI:29105"/>
    </ligand>
</feature>
<dbReference type="Pfam" id="PF01979">
    <property type="entry name" value="Amidohydro_1"/>
    <property type="match status" value="1"/>
</dbReference>
<evidence type="ECO:0000256" key="7">
    <source>
        <dbReference type="PIRSR" id="PIRSR038994-2"/>
    </source>
</evidence>
<evidence type="ECO:0000256" key="1">
    <source>
        <dbReference type="ARBA" id="ARBA00010716"/>
    </source>
</evidence>
<keyword evidence="3 5" id="KW-0378">Hydrolase</keyword>
<comment type="cofactor">
    <cofactor evidence="8">
        <name>a divalent metal cation</name>
        <dbReference type="ChEBI" id="CHEBI:60240"/>
    </cofactor>
    <text evidence="8">Binds 1 divalent metal cation per subunit.</text>
</comment>
<dbReference type="STRING" id="391616.OA238_c26590"/>
<feature type="binding site" evidence="7">
    <location>
        <position position="254"/>
    </location>
    <ligand>
        <name>substrate</name>
    </ligand>
</feature>
<evidence type="ECO:0000256" key="6">
    <source>
        <dbReference type="PIRSR" id="PIRSR038994-1"/>
    </source>
</evidence>
<dbReference type="EC" id="3.5.1.25" evidence="10"/>
<dbReference type="GO" id="GO:0008448">
    <property type="term" value="F:N-acetylglucosamine-6-phosphate deacetylase activity"/>
    <property type="evidence" value="ECO:0007669"/>
    <property type="project" value="UniProtKB-EC"/>
</dbReference>
<evidence type="ECO:0000256" key="2">
    <source>
        <dbReference type="ARBA" id="ARBA00022723"/>
    </source>
</evidence>
<dbReference type="SUPFAM" id="SSF51556">
    <property type="entry name" value="Metallo-dependent hydrolases"/>
    <property type="match status" value="1"/>
</dbReference>
<dbReference type="PIRSF" id="PIRSF038994">
    <property type="entry name" value="NagA"/>
    <property type="match status" value="1"/>
</dbReference>
<dbReference type="PANTHER" id="PTHR11113:SF14">
    <property type="entry name" value="N-ACETYLGLUCOSAMINE-6-PHOSPHATE DEACETYLASE"/>
    <property type="match status" value="1"/>
</dbReference>
<evidence type="ECO:0000256" key="3">
    <source>
        <dbReference type="ARBA" id="ARBA00022801"/>
    </source>
</evidence>
<keyword evidence="11" id="KW-1185">Reference proteome</keyword>
<feature type="binding site" evidence="8">
    <location>
        <position position="132"/>
    </location>
    <ligand>
        <name>Zn(2+)</name>
        <dbReference type="ChEBI" id="CHEBI:29105"/>
    </ligand>
</feature>
<dbReference type="Proteomes" id="UP000004688">
    <property type="component" value="Chromosome"/>
</dbReference>
<dbReference type="InterPro" id="IPR011059">
    <property type="entry name" value="Metal-dep_hydrolase_composite"/>
</dbReference>
<protein>
    <submittedName>
        <fullName evidence="10">N-acetylglucosamine-6-phosphate deacetylase NagA</fullName>
        <ecNumber evidence="10">3.5.1.25</ecNumber>
    </submittedName>
</protein>
<feature type="binding site" evidence="7">
    <location>
        <begin position="311"/>
        <end position="313"/>
    </location>
    <ligand>
        <name>substrate</name>
    </ligand>
</feature>
<proteinExistence type="inferred from homology"/>
<sequence>MSGIAKAYVGALIYDGQTLLSSHALLVGSDGCFSIVPLAAVPDGCPTVTLESGVITAGFVDLQVNGGGGVMFNDDQSVATLRTIADAHATTGTTAILATLITDTPARTRAAIDAVERSIAEGVSGIVGIHLEGPHLSVPRKGAHDANLIRPMDDEDLSVLLAAADRLANIMVTVAPENISLKQIKNLADAGIVVSLGHTNADMGTCHAAFDAGARCVTHLFNAMSQLTSREPGLVGATLSRGDVYAGLIADAVHVHPSTINVALAAKPQSDKIFLVTDAMATAGSMINHFTLNGRDVFRKDNRLTLADGTLAGADLAMPRAVSVMMDLVGDNIKAALSRATSTPASLLRQRGEFGRIASGCRSVMYFGANMSGPTVLQA</sequence>
<dbReference type="InterPro" id="IPR003764">
    <property type="entry name" value="GlcNAc_6-P_deAcase"/>
</dbReference>
<keyword evidence="4 5" id="KW-0119">Carbohydrate metabolism</keyword>
<feature type="binding site" evidence="7">
    <location>
        <position position="230"/>
    </location>
    <ligand>
        <name>substrate</name>
    </ligand>
</feature>
<dbReference type="Gene3D" id="2.30.40.10">
    <property type="entry name" value="Urease, subunit C, domain 1"/>
    <property type="match status" value="1"/>
</dbReference>
<evidence type="ECO:0000313" key="11">
    <source>
        <dbReference type="Proteomes" id="UP000004688"/>
    </source>
</evidence>
<reference evidence="10 11" key="1">
    <citation type="journal article" date="2013" name="PLoS ONE">
        <title>Poles Apart: Arctic and Antarctic Octadecabacter strains Share High Genome Plasticity and a New Type of Xanthorhodopsin.</title>
        <authorList>
            <person name="Vollmers J."/>
            <person name="Voget S."/>
            <person name="Dietrich S."/>
            <person name="Gollnow K."/>
            <person name="Smits M."/>
            <person name="Meyer K."/>
            <person name="Brinkhoff T."/>
            <person name="Simon M."/>
            <person name="Daniel R."/>
        </authorList>
    </citation>
    <scope>NUCLEOTIDE SEQUENCE [LARGE SCALE GENOMIC DNA]</scope>
    <source>
        <strain evidence="10 11">238</strain>
    </source>
</reference>
<evidence type="ECO:0000256" key="5">
    <source>
        <dbReference type="PIRNR" id="PIRNR038994"/>
    </source>
</evidence>
<dbReference type="InterPro" id="IPR032466">
    <property type="entry name" value="Metal_Hydrolase"/>
</dbReference>
<name>M9RJC0_9RHOB</name>
<dbReference type="InterPro" id="IPR006680">
    <property type="entry name" value="Amidohydro-rel"/>
</dbReference>
<feature type="domain" description="Amidohydrolase-related" evidence="9">
    <location>
        <begin position="54"/>
        <end position="361"/>
    </location>
</feature>
<accession>M9RJC0</accession>
<dbReference type="OrthoDB" id="9776488at2"/>
<feature type="active site" description="Proton donor/acceptor" evidence="6">
    <location>
        <position position="278"/>
    </location>
</feature>
<evidence type="ECO:0000259" key="9">
    <source>
        <dbReference type="Pfam" id="PF01979"/>
    </source>
</evidence>
<dbReference type="eggNOG" id="COG1820">
    <property type="taxonomic scope" value="Bacteria"/>
</dbReference>
<organism evidence="10 11">
    <name type="scientific">Octadecabacter arcticus 238</name>
    <dbReference type="NCBI Taxonomy" id="391616"/>
    <lineage>
        <taxon>Bacteria</taxon>
        <taxon>Pseudomonadati</taxon>
        <taxon>Pseudomonadota</taxon>
        <taxon>Alphaproteobacteria</taxon>
        <taxon>Rhodobacterales</taxon>
        <taxon>Roseobacteraceae</taxon>
        <taxon>Octadecabacter</taxon>
    </lineage>
</organism>
<feature type="binding site" evidence="8">
    <location>
        <position position="198"/>
    </location>
    <ligand>
        <name>Zn(2+)</name>
        <dbReference type="ChEBI" id="CHEBI:29105"/>
    </ligand>
</feature>
<evidence type="ECO:0000313" key="10">
    <source>
        <dbReference type="EMBL" id="AGI72699.1"/>
    </source>
</evidence>
<evidence type="ECO:0000256" key="4">
    <source>
        <dbReference type="ARBA" id="ARBA00023277"/>
    </source>
</evidence>
<dbReference type="Gene3D" id="3.20.20.140">
    <property type="entry name" value="Metal-dependent hydrolases"/>
    <property type="match status" value="1"/>
</dbReference>
<dbReference type="AlphaFoldDB" id="M9RJC0"/>
<comment type="similarity">
    <text evidence="1 5">Belongs to the metallo-dependent hydrolases superfamily. NagA family.</text>
</comment>
<dbReference type="RefSeq" id="WP_015495763.1">
    <property type="nucleotide sequence ID" value="NC_020908.1"/>
</dbReference>
<dbReference type="GO" id="GO:0006046">
    <property type="term" value="P:N-acetylglucosamine catabolic process"/>
    <property type="evidence" value="ECO:0007669"/>
    <property type="project" value="TreeGrafter"/>
</dbReference>
<keyword evidence="2 8" id="KW-0479">Metal-binding</keyword>
<dbReference type="KEGG" id="oar:OA238_c26590"/>
<dbReference type="EMBL" id="CP003742">
    <property type="protein sequence ID" value="AGI72699.1"/>
    <property type="molecule type" value="Genomic_DNA"/>
</dbReference>
<gene>
    <name evidence="10" type="primary">nagA</name>
    <name evidence="10" type="ORF">OA238_c26590</name>
</gene>
<dbReference type="HOGENOM" id="CLU_032482_2_2_5"/>
<evidence type="ECO:0000256" key="8">
    <source>
        <dbReference type="PIRSR" id="PIRSR038994-3"/>
    </source>
</evidence>
<feature type="binding site" evidence="7">
    <location>
        <position position="143"/>
    </location>
    <ligand>
        <name>substrate</name>
    </ligand>
</feature>